<dbReference type="eggNOG" id="COG3437">
    <property type="taxonomic scope" value="Bacteria"/>
</dbReference>
<keyword evidence="4" id="KW-0378">Hydrolase</keyword>
<dbReference type="SMART" id="SM00448">
    <property type="entry name" value="REC"/>
    <property type="match status" value="1"/>
</dbReference>
<dbReference type="Pfam" id="PF13487">
    <property type="entry name" value="HD_5"/>
    <property type="match status" value="1"/>
</dbReference>
<name>B6BK33_SULGG</name>
<dbReference type="InterPro" id="IPR001789">
    <property type="entry name" value="Sig_transdc_resp-reg_receiver"/>
</dbReference>
<dbReference type="InterPro" id="IPR003607">
    <property type="entry name" value="HD/PDEase_dom"/>
</dbReference>
<dbReference type="InterPro" id="IPR037522">
    <property type="entry name" value="HD_GYP_dom"/>
</dbReference>
<dbReference type="AlphaFoldDB" id="B6BK33"/>
<dbReference type="SUPFAM" id="SSF52172">
    <property type="entry name" value="CheY-like"/>
    <property type="match status" value="1"/>
</dbReference>
<evidence type="ECO:0000259" key="2">
    <source>
        <dbReference type="PROSITE" id="PS50110"/>
    </source>
</evidence>
<dbReference type="InterPro" id="IPR011006">
    <property type="entry name" value="CheY-like_superfamily"/>
</dbReference>
<feature type="domain" description="Response regulatory" evidence="2">
    <location>
        <begin position="6"/>
        <end position="122"/>
    </location>
</feature>
<dbReference type="Gene3D" id="1.10.3210.10">
    <property type="entry name" value="Hypothetical protein af1432"/>
    <property type="match status" value="1"/>
</dbReference>
<feature type="modified residue" description="4-aspartylphosphate" evidence="1">
    <location>
        <position position="55"/>
    </location>
</feature>
<dbReference type="CDD" id="cd00077">
    <property type="entry name" value="HDc"/>
    <property type="match status" value="1"/>
</dbReference>
<dbReference type="STRING" id="929558.SMGD1_2602"/>
<keyword evidence="1" id="KW-0597">Phosphoprotein</keyword>
<evidence type="ECO:0000313" key="5">
    <source>
        <dbReference type="Proteomes" id="UP000006431"/>
    </source>
</evidence>
<dbReference type="Pfam" id="PF00072">
    <property type="entry name" value="Response_reg"/>
    <property type="match status" value="1"/>
</dbReference>
<dbReference type="Proteomes" id="UP000006431">
    <property type="component" value="Unassembled WGS sequence"/>
</dbReference>
<dbReference type="GO" id="GO:0016787">
    <property type="term" value="F:hydrolase activity"/>
    <property type="evidence" value="ECO:0007669"/>
    <property type="project" value="UniProtKB-KW"/>
</dbReference>
<feature type="domain" description="HD-GYP" evidence="3">
    <location>
        <begin position="153"/>
        <end position="348"/>
    </location>
</feature>
<accession>H1FS44</accession>
<dbReference type="InterPro" id="IPR052020">
    <property type="entry name" value="Cyclic_di-GMP/3'3'-cGAMP_PDE"/>
</dbReference>
<dbReference type="Gene3D" id="3.40.50.2300">
    <property type="match status" value="1"/>
</dbReference>
<dbReference type="RefSeq" id="WP_008337577.1">
    <property type="nucleotide sequence ID" value="NZ_AFRZ01000001.1"/>
</dbReference>
<keyword evidence="5" id="KW-1185">Reference proteome</keyword>
<accession>B6BK33</accession>
<dbReference type="PATRIC" id="fig|929558.5.peg.2591"/>
<organism evidence="4 5">
    <name type="scientific">Sulfurimonas gotlandica (strain DSM 19862 / JCM 16533 / GD1)</name>
    <dbReference type="NCBI Taxonomy" id="929558"/>
    <lineage>
        <taxon>Bacteria</taxon>
        <taxon>Pseudomonadati</taxon>
        <taxon>Campylobacterota</taxon>
        <taxon>Epsilonproteobacteria</taxon>
        <taxon>Campylobacterales</taxon>
        <taxon>Sulfurimonadaceae</taxon>
        <taxon>Sulfurimonas</taxon>
    </lineage>
</organism>
<dbReference type="GO" id="GO:0000160">
    <property type="term" value="P:phosphorelay signal transduction system"/>
    <property type="evidence" value="ECO:0007669"/>
    <property type="project" value="InterPro"/>
</dbReference>
<reference evidence="4 5" key="1">
    <citation type="journal article" date="2012" name="Proc. Natl. Acad. Sci. U.S.A.">
        <title>Genome and physiology of a model Epsilonproteobacterium responsible for sulfide detoxification in marine oxygen depletion zones.</title>
        <authorList>
            <person name="Grote J."/>
            <person name="Schott T."/>
            <person name="Bruckner C.G."/>
            <person name="Glockner F.O."/>
            <person name="Jost G."/>
            <person name="Teeling H."/>
            <person name="Labrenz M."/>
            <person name="Jurgens K."/>
        </authorList>
    </citation>
    <scope>NUCLEOTIDE SEQUENCE [LARGE SCALE GENOMIC DNA]</scope>
    <source>
        <strain evidence="4 5">GD1</strain>
    </source>
</reference>
<sequence length="348" mass="39866">MDLSYNILIVDDVSDNIKVAMNILKENNYNFSFAINGNQALDIVKTKDFDLILLDIMMPDLNGFDVIKALKNNSSTKNIPIIFLTAKADIDSITEGFELGAVDYITKPFHPSELISRVSTHLELYRSRKVLEQNNLNLNVKIKHNENRLLSELEATQREIIYILTEVMESSSDETGRHIKRVAHLSEFLAELHESISDDEALIIKHASALHDIGKITIDQNILNKPDKLSEEEFCAMKEHTINAHTLLKNSKRKLIQASDIIAYQHHEKYNGKGYPQGLKGEEIHIYGRIVALADVLDALMHKRAYKDSWTFEEAAKYIIEHKGTQFDPYLVELFENNLDDFRDIVEE</sequence>
<evidence type="ECO:0000313" key="4">
    <source>
        <dbReference type="EMBL" id="EHP31124.1"/>
    </source>
</evidence>
<dbReference type="PANTHER" id="PTHR45228:SF1">
    <property type="entry name" value="CYCLIC DI-GMP PHOSPHODIESTERASE TM_0186"/>
    <property type="match status" value="1"/>
</dbReference>
<proteinExistence type="predicted"/>
<evidence type="ECO:0000256" key="1">
    <source>
        <dbReference type="PROSITE-ProRule" id="PRU00169"/>
    </source>
</evidence>
<evidence type="ECO:0000259" key="3">
    <source>
        <dbReference type="PROSITE" id="PS51832"/>
    </source>
</evidence>
<dbReference type="EMBL" id="AFRZ01000001">
    <property type="protein sequence ID" value="EHP31124.1"/>
    <property type="molecule type" value="Genomic_DNA"/>
</dbReference>
<protein>
    <submittedName>
        <fullName evidence="4">Response regulator receiver (CheY-like) modulated metal dependent phosphohydrolase</fullName>
    </submittedName>
</protein>
<gene>
    <name evidence="4" type="ORF">SMGD1_2602</name>
</gene>
<dbReference type="PROSITE" id="PS50110">
    <property type="entry name" value="RESPONSE_REGULATORY"/>
    <property type="match status" value="1"/>
</dbReference>
<comment type="caution">
    <text evidence="4">The sequence shown here is derived from an EMBL/GenBank/DDBJ whole genome shotgun (WGS) entry which is preliminary data.</text>
</comment>
<dbReference type="SMART" id="SM00471">
    <property type="entry name" value="HDc"/>
    <property type="match status" value="1"/>
</dbReference>
<dbReference type="SUPFAM" id="SSF109604">
    <property type="entry name" value="HD-domain/PDEase-like"/>
    <property type="match status" value="1"/>
</dbReference>
<dbReference type="PANTHER" id="PTHR45228">
    <property type="entry name" value="CYCLIC DI-GMP PHOSPHODIESTERASE TM_0186-RELATED"/>
    <property type="match status" value="1"/>
</dbReference>
<dbReference type="PROSITE" id="PS51832">
    <property type="entry name" value="HD_GYP"/>
    <property type="match status" value="1"/>
</dbReference>
<dbReference type="OrthoDB" id="9781223at2"/>
<dbReference type="CDD" id="cd19920">
    <property type="entry name" value="REC_PA4781-like"/>
    <property type="match status" value="1"/>
</dbReference>
<dbReference type="HOGENOM" id="CLU_000445_92_10_7"/>